<evidence type="ECO:0000256" key="3">
    <source>
        <dbReference type="ARBA" id="ARBA00023110"/>
    </source>
</evidence>
<evidence type="ECO:0000256" key="1">
    <source>
        <dbReference type="ARBA" id="ARBA00000971"/>
    </source>
</evidence>
<dbReference type="STRING" id="103372.F4X4T0"/>
<reference evidence="8" key="1">
    <citation type="submission" date="2011-02" db="EMBL/GenBank/DDBJ databases">
        <title>The genome of the leaf-cutting ant Acromyrmex echinatior suggests key adaptations to social evolution and fungus farming.</title>
        <authorList>
            <person name="Nygaard S."/>
            <person name="Zhang G."/>
        </authorList>
    </citation>
    <scope>NUCLEOTIDE SEQUENCE</scope>
</reference>
<evidence type="ECO:0000313" key="8">
    <source>
        <dbReference type="EMBL" id="EGI58503.1"/>
    </source>
</evidence>
<sequence length="424" mass="49275">MSHPTNVVIHITALTLQPGNKYSQYVNESFCITMASLDITHASDKPIQVMMTYEQTRFLLCTLHKDKPWQVQLDVLVQKKTVVTLSCDGESYVYLIGHYKIDLIKIPFNPNWITTLSWHILDEKINELKNKGTSPEELTEYLNKYTTVKIVEKWIVTPYSIKKKQIQKDRELVQVPNLKKKSFVKDNNRTKKAKCVKSLFHCNENINFNNVSSENSSEISSEESSESFSKDSFMESNDDVEKNDKENKSIYHFRSKNRQKNERKNENKMMQKRKKESKKQEIKEKQQKAKVIEKKSKENPNKTKKNSKQQAERIIKDGVKMRELRPGTGKIAEVGKYVTIFYVAYMKTGQILEEFDRFENLGFRFKLGAGFVIKGLDVGIIGMKIDEKRRLIMPPNMAYGDEGYGLKVPPNLTVIYDVELKKVE</sequence>
<organism evidence="9">
    <name type="scientific">Acromyrmex echinatior</name>
    <name type="common">Panamanian leafcutter ant</name>
    <name type="synonym">Acromyrmex octospinosus echinatior</name>
    <dbReference type="NCBI Taxonomy" id="103372"/>
    <lineage>
        <taxon>Eukaryota</taxon>
        <taxon>Metazoa</taxon>
        <taxon>Ecdysozoa</taxon>
        <taxon>Arthropoda</taxon>
        <taxon>Hexapoda</taxon>
        <taxon>Insecta</taxon>
        <taxon>Pterygota</taxon>
        <taxon>Neoptera</taxon>
        <taxon>Endopterygota</taxon>
        <taxon>Hymenoptera</taxon>
        <taxon>Apocrita</taxon>
        <taxon>Aculeata</taxon>
        <taxon>Formicoidea</taxon>
        <taxon>Formicidae</taxon>
        <taxon>Myrmicinae</taxon>
        <taxon>Acromyrmex</taxon>
    </lineage>
</organism>
<feature type="compositionally biased region" description="Low complexity" evidence="6">
    <location>
        <begin position="210"/>
        <end position="219"/>
    </location>
</feature>
<dbReference type="Pfam" id="PF17800">
    <property type="entry name" value="NPL"/>
    <property type="match status" value="1"/>
</dbReference>
<evidence type="ECO:0000313" key="9">
    <source>
        <dbReference type="Proteomes" id="UP000007755"/>
    </source>
</evidence>
<name>F4X4T0_ACREC</name>
<feature type="compositionally biased region" description="Basic and acidic residues" evidence="6">
    <location>
        <begin position="228"/>
        <end position="249"/>
    </location>
</feature>
<proteinExistence type="predicted"/>
<dbReference type="EMBL" id="GL888679">
    <property type="protein sequence ID" value="EGI58503.1"/>
    <property type="molecule type" value="Genomic_DNA"/>
</dbReference>
<feature type="compositionally biased region" description="Basic and acidic residues" evidence="6">
    <location>
        <begin position="278"/>
        <end position="301"/>
    </location>
</feature>
<dbReference type="EC" id="5.2.1.8" evidence="2 5"/>
<dbReference type="InterPro" id="IPR041232">
    <property type="entry name" value="NPL"/>
</dbReference>
<evidence type="ECO:0000256" key="2">
    <source>
        <dbReference type="ARBA" id="ARBA00013194"/>
    </source>
</evidence>
<gene>
    <name evidence="8" type="ORF">G5I_13352</name>
</gene>
<comment type="catalytic activity">
    <reaction evidence="1 5">
        <text>[protein]-peptidylproline (omega=180) = [protein]-peptidylproline (omega=0)</text>
        <dbReference type="Rhea" id="RHEA:16237"/>
        <dbReference type="Rhea" id="RHEA-COMP:10747"/>
        <dbReference type="Rhea" id="RHEA-COMP:10748"/>
        <dbReference type="ChEBI" id="CHEBI:83833"/>
        <dbReference type="ChEBI" id="CHEBI:83834"/>
        <dbReference type="EC" id="5.2.1.8"/>
    </reaction>
</comment>
<keyword evidence="3 5" id="KW-0697">Rotamase</keyword>
<dbReference type="InterPro" id="IPR046357">
    <property type="entry name" value="PPIase_dom_sf"/>
</dbReference>
<feature type="region of interest" description="Disordered" evidence="6">
    <location>
        <begin position="210"/>
        <end position="312"/>
    </location>
</feature>
<feature type="compositionally biased region" description="Basic and acidic residues" evidence="6">
    <location>
        <begin position="259"/>
        <end position="269"/>
    </location>
</feature>
<dbReference type="PROSITE" id="PS50059">
    <property type="entry name" value="FKBP_PPIASE"/>
    <property type="match status" value="1"/>
</dbReference>
<evidence type="ECO:0000256" key="5">
    <source>
        <dbReference type="PROSITE-ProRule" id="PRU00277"/>
    </source>
</evidence>
<dbReference type="Gene3D" id="3.10.50.40">
    <property type="match status" value="1"/>
</dbReference>
<dbReference type="eggNOG" id="KOG0552">
    <property type="taxonomic scope" value="Eukaryota"/>
</dbReference>
<dbReference type="SUPFAM" id="SSF54534">
    <property type="entry name" value="FKBP-like"/>
    <property type="match status" value="1"/>
</dbReference>
<dbReference type="PANTHER" id="PTHR43811">
    <property type="entry name" value="FKBP-TYPE PEPTIDYL-PROLYL CIS-TRANS ISOMERASE FKPA"/>
    <property type="match status" value="1"/>
</dbReference>
<evidence type="ECO:0000256" key="4">
    <source>
        <dbReference type="ARBA" id="ARBA00023235"/>
    </source>
</evidence>
<dbReference type="GO" id="GO:0005730">
    <property type="term" value="C:nucleolus"/>
    <property type="evidence" value="ECO:0007669"/>
    <property type="project" value="TreeGrafter"/>
</dbReference>
<dbReference type="GO" id="GO:0000785">
    <property type="term" value="C:chromatin"/>
    <property type="evidence" value="ECO:0007669"/>
    <property type="project" value="TreeGrafter"/>
</dbReference>
<dbReference type="GO" id="GO:0003755">
    <property type="term" value="F:peptidyl-prolyl cis-trans isomerase activity"/>
    <property type="evidence" value="ECO:0007669"/>
    <property type="project" value="UniProtKB-KW"/>
</dbReference>
<keyword evidence="4 5" id="KW-0413">Isomerase</keyword>
<keyword evidence="9" id="KW-1185">Reference proteome</keyword>
<accession>F4X4T0</accession>
<dbReference type="AlphaFoldDB" id="F4X4T0"/>
<dbReference type="Gene3D" id="2.60.120.340">
    <property type="entry name" value="Nucleoplasmin core domain"/>
    <property type="match status" value="1"/>
</dbReference>
<dbReference type="Proteomes" id="UP000007755">
    <property type="component" value="Unassembled WGS sequence"/>
</dbReference>
<dbReference type="OrthoDB" id="1902587at2759"/>
<dbReference type="Pfam" id="PF00254">
    <property type="entry name" value="FKBP_C"/>
    <property type="match status" value="1"/>
</dbReference>
<dbReference type="PANTHER" id="PTHR43811:SF19">
    <property type="entry name" value="39 KDA FK506-BINDING NUCLEAR PROTEIN"/>
    <property type="match status" value="1"/>
</dbReference>
<dbReference type="InParanoid" id="F4X4T0"/>
<protein>
    <recommendedName>
        <fullName evidence="2 5">peptidylprolyl isomerase</fullName>
        <ecNumber evidence="2 5">5.2.1.8</ecNumber>
    </recommendedName>
</protein>
<dbReference type="InterPro" id="IPR001179">
    <property type="entry name" value="PPIase_FKBP_dom"/>
</dbReference>
<evidence type="ECO:0000256" key="6">
    <source>
        <dbReference type="SAM" id="MobiDB-lite"/>
    </source>
</evidence>
<feature type="domain" description="PPIase FKBP-type" evidence="7">
    <location>
        <begin position="335"/>
        <end position="424"/>
    </location>
</feature>
<evidence type="ECO:0000259" key="7">
    <source>
        <dbReference type="PROSITE" id="PS50059"/>
    </source>
</evidence>